<dbReference type="PANTHER" id="PTHR43765">
    <property type="entry name" value="2-DEHYDROPANTOATE 2-REDUCTASE-RELATED"/>
    <property type="match status" value="1"/>
</dbReference>
<dbReference type="PANTHER" id="PTHR43765:SF2">
    <property type="entry name" value="2-DEHYDROPANTOATE 2-REDUCTASE"/>
    <property type="match status" value="1"/>
</dbReference>
<evidence type="ECO:0000259" key="14">
    <source>
        <dbReference type="Pfam" id="PF08546"/>
    </source>
</evidence>
<dbReference type="SUPFAM" id="SSF51735">
    <property type="entry name" value="NAD(P)-binding Rossmann-fold domains"/>
    <property type="match status" value="1"/>
</dbReference>
<dbReference type="InterPro" id="IPR003710">
    <property type="entry name" value="ApbA"/>
</dbReference>
<dbReference type="RefSeq" id="WP_190926124.1">
    <property type="nucleotide sequence ID" value="NZ_JACXJA010000007.1"/>
</dbReference>
<evidence type="ECO:0000313" key="15">
    <source>
        <dbReference type="EMBL" id="MBD2861798.1"/>
    </source>
</evidence>
<evidence type="ECO:0000256" key="11">
    <source>
        <dbReference type="RuleBase" id="RU362068"/>
    </source>
</evidence>
<gene>
    <name evidence="15" type="ORF">IDH45_07370</name>
</gene>
<dbReference type="AlphaFoldDB" id="A0A927GZ25"/>
<evidence type="ECO:0000256" key="1">
    <source>
        <dbReference type="ARBA" id="ARBA00002919"/>
    </source>
</evidence>
<dbReference type="InterPro" id="IPR050838">
    <property type="entry name" value="Ketopantoate_reductase"/>
</dbReference>
<proteinExistence type="inferred from homology"/>
<evidence type="ECO:0000313" key="16">
    <source>
        <dbReference type="Proteomes" id="UP000639396"/>
    </source>
</evidence>
<evidence type="ECO:0000256" key="12">
    <source>
        <dbReference type="SAM" id="SignalP"/>
    </source>
</evidence>
<reference evidence="15" key="1">
    <citation type="submission" date="2020-09" db="EMBL/GenBank/DDBJ databases">
        <title>A novel bacterium of genus Paenibacillus, isolated from South China Sea.</title>
        <authorList>
            <person name="Huang H."/>
            <person name="Mo K."/>
            <person name="Hu Y."/>
        </authorList>
    </citation>
    <scope>NUCLEOTIDE SEQUENCE</scope>
    <source>
        <strain evidence="15">IB182363</strain>
    </source>
</reference>
<evidence type="ECO:0000256" key="9">
    <source>
        <dbReference type="ARBA" id="ARBA00032024"/>
    </source>
</evidence>
<evidence type="ECO:0000256" key="4">
    <source>
        <dbReference type="ARBA" id="ARBA00013014"/>
    </source>
</evidence>
<comment type="catalytic activity">
    <reaction evidence="10 11">
        <text>(R)-pantoate + NADP(+) = 2-dehydropantoate + NADPH + H(+)</text>
        <dbReference type="Rhea" id="RHEA:16233"/>
        <dbReference type="ChEBI" id="CHEBI:11561"/>
        <dbReference type="ChEBI" id="CHEBI:15378"/>
        <dbReference type="ChEBI" id="CHEBI:15980"/>
        <dbReference type="ChEBI" id="CHEBI:57783"/>
        <dbReference type="ChEBI" id="CHEBI:58349"/>
        <dbReference type="EC" id="1.1.1.169"/>
    </reaction>
</comment>
<dbReference type="GO" id="GO:0008677">
    <property type="term" value="F:2-dehydropantoate 2-reductase activity"/>
    <property type="evidence" value="ECO:0007669"/>
    <property type="project" value="UniProtKB-EC"/>
</dbReference>
<dbReference type="Gene3D" id="3.40.50.720">
    <property type="entry name" value="NAD(P)-binding Rossmann-like Domain"/>
    <property type="match status" value="1"/>
</dbReference>
<dbReference type="EC" id="1.1.1.169" evidence="4 11"/>
<dbReference type="NCBIfam" id="TIGR00745">
    <property type="entry name" value="apbA_panE"/>
    <property type="match status" value="1"/>
</dbReference>
<dbReference type="InterPro" id="IPR008927">
    <property type="entry name" value="6-PGluconate_DH-like_C_sf"/>
</dbReference>
<dbReference type="GO" id="GO:0050661">
    <property type="term" value="F:NADP binding"/>
    <property type="evidence" value="ECO:0007669"/>
    <property type="project" value="TreeGrafter"/>
</dbReference>
<comment type="similarity">
    <text evidence="3 11">Belongs to the ketopantoate reductase family.</text>
</comment>
<dbReference type="InterPro" id="IPR036291">
    <property type="entry name" value="NAD(P)-bd_dom_sf"/>
</dbReference>
<feature type="signal peptide" evidence="12">
    <location>
        <begin position="1"/>
        <end position="21"/>
    </location>
</feature>
<evidence type="ECO:0000256" key="7">
    <source>
        <dbReference type="ARBA" id="ARBA00022857"/>
    </source>
</evidence>
<evidence type="ECO:0000256" key="6">
    <source>
        <dbReference type="ARBA" id="ARBA00022655"/>
    </source>
</evidence>
<evidence type="ECO:0000256" key="5">
    <source>
        <dbReference type="ARBA" id="ARBA00019465"/>
    </source>
</evidence>
<evidence type="ECO:0000256" key="10">
    <source>
        <dbReference type="ARBA" id="ARBA00048793"/>
    </source>
</evidence>
<dbReference type="Proteomes" id="UP000639396">
    <property type="component" value="Unassembled WGS sequence"/>
</dbReference>
<dbReference type="InterPro" id="IPR013332">
    <property type="entry name" value="KPR_N"/>
</dbReference>
<dbReference type="SUPFAM" id="SSF48179">
    <property type="entry name" value="6-phosphogluconate dehydrogenase C-terminal domain-like"/>
    <property type="match status" value="1"/>
</dbReference>
<feature type="domain" description="Ketopantoate reductase N-terminal" evidence="13">
    <location>
        <begin position="3"/>
        <end position="159"/>
    </location>
</feature>
<dbReference type="Pfam" id="PF08546">
    <property type="entry name" value="ApbA_C"/>
    <property type="match status" value="1"/>
</dbReference>
<evidence type="ECO:0000256" key="3">
    <source>
        <dbReference type="ARBA" id="ARBA00007870"/>
    </source>
</evidence>
<evidence type="ECO:0000259" key="13">
    <source>
        <dbReference type="Pfam" id="PF02558"/>
    </source>
</evidence>
<comment type="function">
    <text evidence="1 11">Catalyzes the NADPH-dependent reduction of ketopantoate into pantoic acid.</text>
</comment>
<keyword evidence="12" id="KW-0732">Signal</keyword>
<dbReference type="Pfam" id="PF02558">
    <property type="entry name" value="ApbA"/>
    <property type="match status" value="1"/>
</dbReference>
<feature type="domain" description="Ketopantoate reductase C-terminal" evidence="14">
    <location>
        <begin position="189"/>
        <end position="310"/>
    </location>
</feature>
<dbReference type="InterPro" id="IPR013752">
    <property type="entry name" value="KPA_reductase"/>
</dbReference>
<dbReference type="EMBL" id="JACXJA010000007">
    <property type="protein sequence ID" value="MBD2861798.1"/>
    <property type="molecule type" value="Genomic_DNA"/>
</dbReference>
<dbReference type="InterPro" id="IPR013328">
    <property type="entry name" value="6PGD_dom2"/>
</dbReference>
<name>A0A927GZ25_9BACL</name>
<protein>
    <recommendedName>
        <fullName evidence="5 11">2-dehydropantoate 2-reductase</fullName>
        <ecNumber evidence="4 11">1.1.1.169</ecNumber>
    </recommendedName>
    <alternativeName>
        <fullName evidence="9 11">Ketopantoate reductase</fullName>
    </alternativeName>
</protein>
<dbReference type="GO" id="GO:0015940">
    <property type="term" value="P:pantothenate biosynthetic process"/>
    <property type="evidence" value="ECO:0007669"/>
    <property type="project" value="UniProtKB-KW"/>
</dbReference>
<keyword evidence="8 11" id="KW-0560">Oxidoreductase</keyword>
<dbReference type="Gene3D" id="1.10.1040.10">
    <property type="entry name" value="N-(1-d-carboxylethyl)-l-norvaline Dehydrogenase, domain 2"/>
    <property type="match status" value="1"/>
</dbReference>
<organism evidence="15 16">
    <name type="scientific">Paenibacillus oceani</name>
    <dbReference type="NCBI Taxonomy" id="2772510"/>
    <lineage>
        <taxon>Bacteria</taxon>
        <taxon>Bacillati</taxon>
        <taxon>Bacillota</taxon>
        <taxon>Bacilli</taxon>
        <taxon>Bacillales</taxon>
        <taxon>Paenibacillaceae</taxon>
        <taxon>Paenibacillus</taxon>
    </lineage>
</organism>
<dbReference type="FunFam" id="1.10.1040.10:FF:000017">
    <property type="entry name" value="2-dehydropantoate 2-reductase"/>
    <property type="match status" value="1"/>
</dbReference>
<evidence type="ECO:0000256" key="2">
    <source>
        <dbReference type="ARBA" id="ARBA00004994"/>
    </source>
</evidence>
<feature type="chain" id="PRO_5038977746" description="2-dehydropantoate 2-reductase" evidence="12">
    <location>
        <begin position="22"/>
        <end position="317"/>
    </location>
</feature>
<accession>A0A927GZ25</accession>
<comment type="pathway">
    <text evidence="2 11">Cofactor biosynthesis; (R)-pantothenate biosynthesis; (R)-pantoate from 3-methyl-2-oxobutanoate: step 2/2.</text>
</comment>
<keyword evidence="16" id="KW-1185">Reference proteome</keyword>
<dbReference type="GO" id="GO:0005737">
    <property type="term" value="C:cytoplasm"/>
    <property type="evidence" value="ECO:0007669"/>
    <property type="project" value="TreeGrafter"/>
</dbReference>
<keyword evidence="6 11" id="KW-0566">Pantothenate biosynthesis</keyword>
<sequence length="317" mass="34561">MRIACVGAGSIGMLVAFRLAAAGTDTTLITRTGEQAELLNETGVHLLNGGAESVVAIRARSYESKTAPLPDGAEKPYDWVFLTVKQKHITEPLLDTLHHLLGEQGKLVCFQNGIGHVEKLEERFPLARIYLAVTTEGAKKLSPSRVAHTGQGWTTIGHAGTDIGGKERNLLEKTMNEAGFRTFLSNQMIEIVWNKLLINAVINPLTALLRLRNGELPASEARRRLMRDLLEEGLAAANASGIRTREDVWEQLLDVCAKTAGNHSSMLQDVSEGRITEIDWINGAMLEAGARHGVPMPHHESVYRLIKAAEPAEPATT</sequence>
<keyword evidence="7 11" id="KW-0521">NADP</keyword>
<evidence type="ECO:0000256" key="8">
    <source>
        <dbReference type="ARBA" id="ARBA00023002"/>
    </source>
</evidence>
<comment type="caution">
    <text evidence="15">The sequence shown here is derived from an EMBL/GenBank/DDBJ whole genome shotgun (WGS) entry which is preliminary data.</text>
</comment>